<dbReference type="Gene3D" id="3.40.50.1820">
    <property type="entry name" value="alpha/beta hydrolase"/>
    <property type="match status" value="1"/>
</dbReference>
<dbReference type="EMBL" id="RXFQ01000002">
    <property type="protein sequence ID" value="RSZ42999.1"/>
    <property type="molecule type" value="Genomic_DNA"/>
</dbReference>
<feature type="chain" id="PRO_5018118660" evidence="1">
    <location>
        <begin position="28"/>
        <end position="418"/>
    </location>
</feature>
<feature type="domain" description="Peptidase S9 prolyl oligopeptidase catalytic" evidence="2">
    <location>
        <begin position="248"/>
        <end position="415"/>
    </location>
</feature>
<protein>
    <submittedName>
        <fullName evidence="3">Alpha/beta hydrolase</fullName>
    </submittedName>
</protein>
<dbReference type="GO" id="GO:0008236">
    <property type="term" value="F:serine-type peptidase activity"/>
    <property type="evidence" value="ECO:0007669"/>
    <property type="project" value="InterPro"/>
</dbReference>
<name>A0A3P3F1U7_9BURK</name>
<dbReference type="PANTHER" id="PTHR22946:SF12">
    <property type="entry name" value="CONIDIAL PIGMENT BIOSYNTHESIS PROTEIN AYG1 (AFU_ORTHOLOGUE AFUA_2G17550)"/>
    <property type="match status" value="1"/>
</dbReference>
<evidence type="ECO:0000259" key="2">
    <source>
        <dbReference type="Pfam" id="PF00326"/>
    </source>
</evidence>
<evidence type="ECO:0000313" key="5">
    <source>
        <dbReference type="Proteomes" id="UP000271137"/>
    </source>
</evidence>
<dbReference type="PANTHER" id="PTHR22946">
    <property type="entry name" value="DIENELACTONE HYDROLASE DOMAIN-CONTAINING PROTEIN-RELATED"/>
    <property type="match status" value="1"/>
</dbReference>
<dbReference type="AlphaFoldDB" id="A0A3P3F1U7"/>
<dbReference type="Proteomes" id="UP000271137">
    <property type="component" value="Unassembled WGS sequence"/>
</dbReference>
<dbReference type="SUPFAM" id="SSF53474">
    <property type="entry name" value="alpha/beta-Hydrolases"/>
    <property type="match status" value="1"/>
</dbReference>
<dbReference type="Pfam" id="PF00326">
    <property type="entry name" value="Peptidase_S9"/>
    <property type="match status" value="1"/>
</dbReference>
<dbReference type="InterPro" id="IPR001375">
    <property type="entry name" value="Peptidase_S9_cat"/>
</dbReference>
<keyword evidence="1" id="KW-0732">Signal</keyword>
<evidence type="ECO:0000313" key="6">
    <source>
        <dbReference type="Proteomes" id="UP000271590"/>
    </source>
</evidence>
<organism evidence="3 6">
    <name type="scientific">Variovorax beijingensis</name>
    <dbReference type="NCBI Taxonomy" id="2496117"/>
    <lineage>
        <taxon>Bacteria</taxon>
        <taxon>Pseudomonadati</taxon>
        <taxon>Pseudomonadota</taxon>
        <taxon>Betaproteobacteria</taxon>
        <taxon>Burkholderiales</taxon>
        <taxon>Comamonadaceae</taxon>
        <taxon>Variovorax</taxon>
    </lineage>
</organism>
<dbReference type="InterPro" id="IPR029058">
    <property type="entry name" value="AB_hydrolase_fold"/>
</dbReference>
<evidence type="ECO:0000256" key="1">
    <source>
        <dbReference type="SAM" id="SignalP"/>
    </source>
</evidence>
<dbReference type="InterPro" id="IPR050261">
    <property type="entry name" value="FrsA_esterase"/>
</dbReference>
<evidence type="ECO:0000313" key="3">
    <source>
        <dbReference type="EMBL" id="RRH92565.1"/>
    </source>
</evidence>
<keyword evidence="5" id="KW-1185">Reference proteome</keyword>
<reference evidence="3 6" key="1">
    <citation type="submission" date="2018-11" db="EMBL/GenBank/DDBJ databases">
        <title>The genome of Variovorax sp T529.</title>
        <authorList>
            <person name="Gao J."/>
        </authorList>
    </citation>
    <scope>NUCLEOTIDE SEQUENCE [LARGE SCALE GENOMIC DNA]</scope>
    <source>
        <strain evidence="3 6">T529</strain>
    </source>
</reference>
<proteinExistence type="predicted"/>
<dbReference type="RefSeq" id="WP_124956362.1">
    <property type="nucleotide sequence ID" value="NZ_CBFHCE010000012.1"/>
</dbReference>
<sequence>MTNRSNLKLSTAFAAVLCIAAAPQNSAAQGVPAARTAGSMAEFCSKGQAEYPGGIARMHPSFKFNICWWLEDAGIEARSFDEIAAALPEHAGPSQAAWQATFDKPAQMHLERARALEERGNGTAASAEYKKAAFYFRMNRLPKRVPAADLQATERAHVLLGKPLQRVAFKTGAKEFIGYFRAPPARPGGNEKLPVLVILGGLDNMKTEMIRHSDYFMGRGFATIIVENPDTGENQLGFRPASHAMLDAVADYIKTRGDLDASRAAVYGWSMGGYLGTLGGLRNDFYKAIVNVGGPSDSSFGQAHCKVAPAWIVAPYTLFANMNPQTTPREAMCEYYEAFQLSRQLKKPTAAQLRKPILMVNGAREDLVSRDEPASLAALGFNVTQLVFGEDGHTAESNMGEHFEFTANWLMRRLKMEN</sequence>
<feature type="signal peptide" evidence="1">
    <location>
        <begin position="1"/>
        <end position="27"/>
    </location>
</feature>
<dbReference type="EMBL" id="RQXU01000001">
    <property type="protein sequence ID" value="RRH92565.1"/>
    <property type="molecule type" value="Genomic_DNA"/>
</dbReference>
<accession>A0A3P3F1U7</accession>
<reference evidence="4 5" key="2">
    <citation type="submission" date="2018-12" db="EMBL/GenBank/DDBJ databases">
        <title>The genome sequences of strain 502.</title>
        <authorList>
            <person name="Gao J."/>
            <person name="Sun J."/>
        </authorList>
    </citation>
    <scope>NUCLEOTIDE SEQUENCE [LARGE SCALE GENOMIC DNA]</scope>
    <source>
        <strain evidence="4 5">502</strain>
    </source>
</reference>
<evidence type="ECO:0000313" key="4">
    <source>
        <dbReference type="EMBL" id="RSZ42999.1"/>
    </source>
</evidence>
<comment type="caution">
    <text evidence="3">The sequence shown here is derived from an EMBL/GenBank/DDBJ whole genome shotgun (WGS) entry which is preliminary data.</text>
</comment>
<dbReference type="GO" id="GO:0006508">
    <property type="term" value="P:proteolysis"/>
    <property type="evidence" value="ECO:0007669"/>
    <property type="project" value="InterPro"/>
</dbReference>
<keyword evidence="3" id="KW-0378">Hydrolase</keyword>
<gene>
    <name evidence="3" type="ORF">EH244_01730</name>
    <name evidence="4" type="ORF">EJO66_04255</name>
</gene>
<dbReference type="Proteomes" id="UP000271590">
    <property type="component" value="Unassembled WGS sequence"/>
</dbReference>